<feature type="non-terminal residue" evidence="1">
    <location>
        <position position="1"/>
    </location>
</feature>
<name>X0Y1I3_9ZZZZ</name>
<accession>X0Y1I3</accession>
<reference evidence="1" key="1">
    <citation type="journal article" date="2014" name="Front. Microbiol.">
        <title>High frequency of phylogenetically diverse reductive dehalogenase-homologous genes in deep subseafloor sedimentary metagenomes.</title>
        <authorList>
            <person name="Kawai M."/>
            <person name="Futagami T."/>
            <person name="Toyoda A."/>
            <person name="Takaki Y."/>
            <person name="Nishi S."/>
            <person name="Hori S."/>
            <person name="Arai W."/>
            <person name="Tsubouchi T."/>
            <person name="Morono Y."/>
            <person name="Uchiyama I."/>
            <person name="Ito T."/>
            <person name="Fujiyama A."/>
            <person name="Inagaki F."/>
            <person name="Takami H."/>
        </authorList>
    </citation>
    <scope>NUCLEOTIDE SEQUENCE</scope>
    <source>
        <strain evidence="1">Expedition CK06-06</strain>
    </source>
</reference>
<protein>
    <submittedName>
        <fullName evidence="1">Uncharacterized protein</fullName>
    </submittedName>
</protein>
<comment type="caution">
    <text evidence="1">The sequence shown here is derived from an EMBL/GenBank/DDBJ whole genome shotgun (WGS) entry which is preliminary data.</text>
</comment>
<dbReference type="EMBL" id="BARS01051878">
    <property type="protein sequence ID" value="GAG49530.1"/>
    <property type="molecule type" value="Genomic_DNA"/>
</dbReference>
<evidence type="ECO:0000313" key="1">
    <source>
        <dbReference type="EMBL" id="GAG49530.1"/>
    </source>
</evidence>
<proteinExistence type="predicted"/>
<organism evidence="1">
    <name type="scientific">marine sediment metagenome</name>
    <dbReference type="NCBI Taxonomy" id="412755"/>
    <lineage>
        <taxon>unclassified sequences</taxon>
        <taxon>metagenomes</taxon>
        <taxon>ecological metagenomes</taxon>
    </lineage>
</organism>
<gene>
    <name evidence="1" type="ORF">S01H1_77207</name>
</gene>
<dbReference type="AlphaFoldDB" id="X0Y1I3"/>
<sequence>HLVSDKIVKDYCQFILKNDELSKAQREELMKTIK</sequence>